<evidence type="ECO:0000313" key="2">
    <source>
        <dbReference type="EMBL" id="AYV56946.1"/>
    </source>
</evidence>
<dbReference type="EMBL" id="NPDP01000001">
    <property type="protein sequence ID" value="PJZ31674.1"/>
    <property type="molecule type" value="Genomic_DNA"/>
</dbReference>
<evidence type="ECO:0000313" key="5">
    <source>
        <dbReference type="Proteomes" id="UP000276407"/>
    </source>
</evidence>
<reference evidence="3 4" key="1">
    <citation type="submission" date="2017-07" db="EMBL/GenBank/DDBJ databases">
        <title>Leptospira spp. isolated from tropical soils.</title>
        <authorList>
            <person name="Thibeaux R."/>
            <person name="Iraola G."/>
            <person name="Ferres I."/>
            <person name="Bierque E."/>
            <person name="Girault D."/>
            <person name="Soupe-Gilbert M.-E."/>
            <person name="Picardeau M."/>
            <person name="Goarant C."/>
        </authorList>
    </citation>
    <scope>NUCLEOTIDE SEQUENCE [LARGE SCALE GENOMIC DNA]</scope>
    <source>
        <strain evidence="3 4">JW2-C-B1</strain>
    </source>
</reference>
<dbReference type="Proteomes" id="UP000276407">
    <property type="component" value="Chromosome 1"/>
</dbReference>
<dbReference type="AlphaFoldDB" id="A0AAD0UQP3"/>
<sequence>MFPIRLLETDAPSLRHKSEEIYVANERDRPEFPLGPNVKTKRGSGKNGERGFCSLQNTRHFWLRIGLSVELIGSNSDGQKRKRRKVRTRPTKTFKSHGNQSD</sequence>
<feature type="compositionally biased region" description="Basic residues" evidence="1">
    <location>
        <begin position="80"/>
        <end position="95"/>
    </location>
</feature>
<evidence type="ECO:0000313" key="3">
    <source>
        <dbReference type="EMBL" id="PJZ31674.1"/>
    </source>
</evidence>
<reference evidence="2 5" key="2">
    <citation type="submission" date="2018-11" db="EMBL/GenBank/DDBJ databases">
        <title>Complete genome sequence of Leptospira kmetyi isolate LS 001/16 from soil sample associated with a leptospirosis patient in Kelantan.</title>
        <authorList>
            <person name="Muhammad Yusoff F."/>
            <person name="Muhammad Yusoff S."/>
            <person name="Ahmad M.N."/>
            <person name="Yusof N.Y."/>
            <person name="Aziah I."/>
        </authorList>
    </citation>
    <scope>NUCLEOTIDE SEQUENCE [LARGE SCALE GENOMIC DNA]</scope>
    <source>
        <strain evidence="2 5">LS 001/16</strain>
    </source>
</reference>
<dbReference type="EMBL" id="CP033614">
    <property type="protein sequence ID" value="AYV56946.1"/>
    <property type="molecule type" value="Genomic_DNA"/>
</dbReference>
<feature type="region of interest" description="Disordered" evidence="1">
    <location>
        <begin position="27"/>
        <end position="51"/>
    </location>
</feature>
<gene>
    <name evidence="3" type="ORF">CH378_00195</name>
    <name evidence="2" type="ORF">EFP84_16525</name>
</gene>
<dbReference type="KEGG" id="lkm:EFP84_16525"/>
<dbReference type="Proteomes" id="UP000231919">
    <property type="component" value="Unassembled WGS sequence"/>
</dbReference>
<keyword evidence="4" id="KW-1185">Reference proteome</keyword>
<organism evidence="2 5">
    <name type="scientific">Leptospira kmetyi</name>
    <dbReference type="NCBI Taxonomy" id="408139"/>
    <lineage>
        <taxon>Bacteria</taxon>
        <taxon>Pseudomonadati</taxon>
        <taxon>Spirochaetota</taxon>
        <taxon>Spirochaetia</taxon>
        <taxon>Leptospirales</taxon>
        <taxon>Leptospiraceae</taxon>
        <taxon>Leptospira</taxon>
    </lineage>
</organism>
<evidence type="ECO:0000313" key="4">
    <source>
        <dbReference type="Proteomes" id="UP000231919"/>
    </source>
</evidence>
<evidence type="ECO:0000256" key="1">
    <source>
        <dbReference type="SAM" id="MobiDB-lite"/>
    </source>
</evidence>
<protein>
    <submittedName>
        <fullName evidence="2">Uncharacterized protein</fullName>
    </submittedName>
</protein>
<proteinExistence type="predicted"/>
<accession>A0AAD0UQP3</accession>
<feature type="region of interest" description="Disordered" evidence="1">
    <location>
        <begin position="73"/>
        <end position="102"/>
    </location>
</feature>
<name>A0AAD0UQP3_9LEPT</name>